<dbReference type="GO" id="GO:0045087">
    <property type="term" value="P:innate immune response"/>
    <property type="evidence" value="ECO:0007669"/>
    <property type="project" value="TreeGrafter"/>
</dbReference>
<organism evidence="3 4">
    <name type="scientific">Panagrolaimus superbus</name>
    <dbReference type="NCBI Taxonomy" id="310955"/>
    <lineage>
        <taxon>Eukaryota</taxon>
        <taxon>Metazoa</taxon>
        <taxon>Ecdysozoa</taxon>
        <taxon>Nematoda</taxon>
        <taxon>Chromadorea</taxon>
        <taxon>Rhabditida</taxon>
        <taxon>Tylenchina</taxon>
        <taxon>Panagrolaimomorpha</taxon>
        <taxon>Panagrolaimoidea</taxon>
        <taxon>Panagrolaimidae</taxon>
        <taxon>Panagrolaimus</taxon>
    </lineage>
</organism>
<dbReference type="PANTHER" id="PTHR31024">
    <property type="entry name" value="C-TYPE LECTIN"/>
    <property type="match status" value="1"/>
</dbReference>
<accession>A0A914YUP0</accession>
<reference evidence="4" key="1">
    <citation type="submission" date="2022-11" db="UniProtKB">
        <authorList>
            <consortium name="WormBaseParasite"/>
        </authorList>
    </citation>
    <scope>IDENTIFICATION</scope>
</reference>
<sequence>MGVPGEFVFQVDSNVIATPPPITRPTRPTLPPTSYKPTAVTTSRPPQTTATTSKNGLDRDCGCTRSKIWLDIVAVIDNSLSMGREELTLNTAPGYSSRIALVSFASSAINVADLNTFNDTGSFMKKLFAIPLANDDKVNILSGLQMANTILGKGVVSNRRRVVILYTSAYDDTGSESPVSLALNMREDNIKIITIAFSQKMGSDEVNNVGKLAWPTFNFVNEQLNLPDRMYDALCQTNCFCPPNWQQYTTDITNQYAPGYGVCLYLSSITSAWIPASYGCGTEAPGAYLVTETTEQKHDFNLGI</sequence>
<dbReference type="SUPFAM" id="SSF53300">
    <property type="entry name" value="vWA-like"/>
    <property type="match status" value="1"/>
</dbReference>
<evidence type="ECO:0000256" key="1">
    <source>
        <dbReference type="SAM" id="MobiDB-lite"/>
    </source>
</evidence>
<dbReference type="PANTHER" id="PTHR31024:SF13">
    <property type="entry name" value="C-TYPE LECTIN DOMAIN-CONTAINING PROTEIN 160"/>
    <property type="match status" value="1"/>
</dbReference>
<dbReference type="AlphaFoldDB" id="A0A914YUP0"/>
<feature type="region of interest" description="Disordered" evidence="1">
    <location>
        <begin position="19"/>
        <end position="56"/>
    </location>
</feature>
<feature type="compositionally biased region" description="Pro residues" evidence="1">
    <location>
        <begin position="19"/>
        <end position="31"/>
    </location>
</feature>
<feature type="domain" description="VWFA" evidence="2">
    <location>
        <begin position="71"/>
        <end position="234"/>
    </location>
</feature>
<protein>
    <submittedName>
        <fullName evidence="4">VWFA domain-containing protein</fullName>
    </submittedName>
</protein>
<evidence type="ECO:0000313" key="3">
    <source>
        <dbReference type="Proteomes" id="UP000887577"/>
    </source>
</evidence>
<dbReference type="InterPro" id="IPR036465">
    <property type="entry name" value="vWFA_dom_sf"/>
</dbReference>
<evidence type="ECO:0000313" key="4">
    <source>
        <dbReference type="WBParaSite" id="PSU_v2.g4338.t1"/>
    </source>
</evidence>
<proteinExistence type="predicted"/>
<dbReference type="Pfam" id="PF00092">
    <property type="entry name" value="VWA"/>
    <property type="match status" value="1"/>
</dbReference>
<feature type="compositionally biased region" description="Low complexity" evidence="1">
    <location>
        <begin position="41"/>
        <end position="53"/>
    </location>
</feature>
<evidence type="ECO:0000259" key="2">
    <source>
        <dbReference type="PROSITE" id="PS50234"/>
    </source>
</evidence>
<name>A0A914YUP0_9BILA</name>
<dbReference type="Proteomes" id="UP000887577">
    <property type="component" value="Unplaced"/>
</dbReference>
<keyword evidence="3" id="KW-1185">Reference proteome</keyword>
<dbReference type="PROSITE" id="PS50234">
    <property type="entry name" value="VWFA"/>
    <property type="match status" value="1"/>
</dbReference>
<dbReference type="InterPro" id="IPR016187">
    <property type="entry name" value="CTDL_fold"/>
</dbReference>
<dbReference type="SMART" id="SM00327">
    <property type="entry name" value="VWA"/>
    <property type="match status" value="1"/>
</dbReference>
<dbReference type="WBParaSite" id="PSU_v2.g4338.t1">
    <property type="protein sequence ID" value="PSU_v2.g4338.t1"/>
    <property type="gene ID" value="PSU_v2.g4338"/>
</dbReference>
<dbReference type="Gene3D" id="3.40.50.410">
    <property type="entry name" value="von Willebrand factor, type A domain"/>
    <property type="match status" value="1"/>
</dbReference>
<dbReference type="InterPro" id="IPR002035">
    <property type="entry name" value="VWF_A"/>
</dbReference>
<dbReference type="SUPFAM" id="SSF56436">
    <property type="entry name" value="C-type lectin-like"/>
    <property type="match status" value="1"/>
</dbReference>